<dbReference type="RefSeq" id="WP_262096390.1">
    <property type="nucleotide sequence ID" value="NZ_JAOEGN010000009.1"/>
</dbReference>
<comment type="caution">
    <text evidence="1">The sequence shown here is derived from an EMBL/GenBank/DDBJ whole genome shotgun (WGS) entry which is preliminary data.</text>
</comment>
<reference evidence="2" key="1">
    <citation type="submission" date="2023-07" db="EMBL/GenBank/DDBJ databases">
        <title>Novel Mycoplasma species identified in domestic and wild animals.</title>
        <authorList>
            <person name="Volokhov D.V."/>
            <person name="Furtak V.A."/>
            <person name="Zagorodnyaya T.A."/>
        </authorList>
    </citation>
    <scope>NUCLEOTIDE SEQUENCE [LARGE SCALE GENOMIC DNA]</scope>
    <source>
        <strain evidence="2">92-19</strain>
    </source>
</reference>
<evidence type="ECO:0000313" key="2">
    <source>
        <dbReference type="Proteomes" id="UP001209076"/>
    </source>
</evidence>
<accession>A0ABT2PZE9</accession>
<sequence>MFKSIRKITLIILFVVFTGMLVGCQNHTEEPPIQQHPYAGTYLLQSKTIEGHDVSGQIVYGIIELSTTTQAIMTELDAYGLNEQTGTYVYTDQTVTLTIGLRQYVFDYDSTDQTLSYAGRLSRKEVTMSYQKQVSFIKPSTNGGQPFTERLFGESLEENFYNYAPAIVMEGNDTMHVWFCGNGESGNVTDYIVYRQGKLQGDGTWIFSDRNLVLSSTAGTWDSRHVCDPTVIKGNFKYKGTDYGYLMSFLGCVTNDSSRNEVGIAVSQSIEGPWVKVDEINPIANYYTSNEYTNDVWTWGYGQPSLVSVDQSGKVLLFYTKGVLSGTYQYVELWDLSNLDHPQKLNEAQITNAGVVNATGGADVINNADFAYDPVLKRLYVIKEDFPYATGGGTDWLTGANTVMYLNLDPNETHPMQTLFNGSPLRWQVVKSIGSNETGFARVHNGGLVRNPYGWVINPYQIPVLFTRSDVSNDYPDWPLKGQWPALHTYRIYGYLIEL</sequence>
<keyword evidence="2" id="KW-1185">Reference proteome</keyword>
<dbReference type="SUPFAM" id="SSF75005">
    <property type="entry name" value="Arabinanase/levansucrase/invertase"/>
    <property type="match status" value="1"/>
</dbReference>
<protein>
    <submittedName>
        <fullName evidence="1">Uncharacterized protein</fullName>
    </submittedName>
</protein>
<proteinExistence type="predicted"/>
<name>A0ABT2PZE9_9MOLU</name>
<dbReference type="Gene3D" id="2.115.10.20">
    <property type="entry name" value="Glycosyl hydrolase domain, family 43"/>
    <property type="match status" value="1"/>
</dbReference>
<dbReference type="Proteomes" id="UP001209076">
    <property type="component" value="Unassembled WGS sequence"/>
</dbReference>
<dbReference type="InterPro" id="IPR023296">
    <property type="entry name" value="Glyco_hydro_beta-prop_sf"/>
</dbReference>
<gene>
    <name evidence="1" type="ORF">N7603_05575</name>
</gene>
<dbReference type="EMBL" id="JAOEGN010000009">
    <property type="protein sequence ID" value="MCU0105122.1"/>
    <property type="molecule type" value="Genomic_DNA"/>
</dbReference>
<dbReference type="PROSITE" id="PS51257">
    <property type="entry name" value="PROKAR_LIPOPROTEIN"/>
    <property type="match status" value="1"/>
</dbReference>
<evidence type="ECO:0000313" key="1">
    <source>
        <dbReference type="EMBL" id="MCU0105122.1"/>
    </source>
</evidence>
<organism evidence="1 2">
    <name type="scientific">Paracholeplasma vituli</name>
    <dbReference type="NCBI Taxonomy" id="69473"/>
    <lineage>
        <taxon>Bacteria</taxon>
        <taxon>Bacillati</taxon>
        <taxon>Mycoplasmatota</taxon>
        <taxon>Mollicutes</taxon>
        <taxon>Acholeplasmatales</taxon>
        <taxon>Acholeplasmataceae</taxon>
        <taxon>Paracholeplasma</taxon>
    </lineage>
</organism>